<dbReference type="Pfam" id="PF13393">
    <property type="entry name" value="tRNA-synt_His"/>
    <property type="match status" value="1"/>
</dbReference>
<dbReference type="InterPro" id="IPR041715">
    <property type="entry name" value="HisRS-like_core"/>
</dbReference>
<name>A0A0P7ZVR3_9CYAN</name>
<dbReference type="GO" id="GO:0006427">
    <property type="term" value="P:histidyl-tRNA aminoacylation"/>
    <property type="evidence" value="ECO:0007669"/>
    <property type="project" value="TreeGrafter"/>
</dbReference>
<dbReference type="InterPro" id="IPR004517">
    <property type="entry name" value="HisZ"/>
</dbReference>
<dbReference type="PANTHER" id="PTHR43707">
    <property type="entry name" value="HISTIDYL-TRNA SYNTHETASE"/>
    <property type="match status" value="1"/>
</dbReference>
<comment type="similarity">
    <text evidence="3 8">Belongs to the class-II aminoacyl-tRNA synthetase family. HisZ subfamily.</text>
</comment>
<dbReference type="InterPro" id="IPR004516">
    <property type="entry name" value="HisRS/HisZ"/>
</dbReference>
<evidence type="ECO:0000256" key="9">
    <source>
        <dbReference type="PIRSR" id="PIRSR001549-1"/>
    </source>
</evidence>
<dbReference type="Gene3D" id="3.30.930.10">
    <property type="entry name" value="Bira Bifunctional Protein, Domain 2"/>
    <property type="match status" value="1"/>
</dbReference>
<dbReference type="STRING" id="1666911.HLUCCA11_01375"/>
<feature type="domain" description="Class II Histidinyl-tRNA synthetase (HisRS)-like catalytic core" evidence="11">
    <location>
        <begin position="21"/>
        <end position="316"/>
    </location>
</feature>
<comment type="subcellular location">
    <subcellularLocation>
        <location evidence="1 8">Cytoplasm</location>
    </subcellularLocation>
</comment>
<comment type="function">
    <text evidence="7 8">Required for the first step of histidine biosynthesis. May allow the feedback regulation of ATP phosphoribosyltransferase activity by histidine.</text>
</comment>
<dbReference type="SUPFAM" id="SSF55681">
    <property type="entry name" value="Class II aaRS and biotin synthetases"/>
    <property type="match status" value="1"/>
</dbReference>
<accession>A0A0P7ZVR3</accession>
<evidence type="ECO:0000256" key="10">
    <source>
        <dbReference type="SAM" id="MobiDB-lite"/>
    </source>
</evidence>
<evidence type="ECO:0000313" key="12">
    <source>
        <dbReference type="EMBL" id="KPQ37734.1"/>
    </source>
</evidence>
<dbReference type="InterPro" id="IPR045864">
    <property type="entry name" value="aa-tRNA-synth_II/BPL/LPL"/>
</dbReference>
<evidence type="ECO:0000256" key="1">
    <source>
        <dbReference type="ARBA" id="ARBA00004496"/>
    </source>
</evidence>
<comment type="miscellaneous">
    <text evidence="8">This function is generally fulfilled by the C-terminal part of HisG, which is missing in some bacteria such as this one.</text>
</comment>
<proteinExistence type="inferred from homology"/>
<evidence type="ECO:0000256" key="4">
    <source>
        <dbReference type="ARBA" id="ARBA00011496"/>
    </source>
</evidence>
<dbReference type="NCBIfam" id="NF008940">
    <property type="entry name" value="PRK12292.2-3"/>
    <property type="match status" value="1"/>
</dbReference>
<feature type="compositionally biased region" description="Basic and acidic residues" evidence="10">
    <location>
        <begin position="1"/>
        <end position="12"/>
    </location>
</feature>
<evidence type="ECO:0000256" key="6">
    <source>
        <dbReference type="ARBA" id="ARBA00022490"/>
    </source>
</evidence>
<evidence type="ECO:0000313" key="13">
    <source>
        <dbReference type="Proteomes" id="UP000050465"/>
    </source>
</evidence>
<keyword evidence="6 8" id="KW-0963">Cytoplasm</keyword>
<feature type="binding site" evidence="9">
    <location>
        <position position="136"/>
    </location>
    <ligand>
        <name>L-histidine</name>
        <dbReference type="ChEBI" id="CHEBI:57595"/>
    </ligand>
</feature>
<dbReference type="GO" id="GO:0005737">
    <property type="term" value="C:cytoplasm"/>
    <property type="evidence" value="ECO:0007669"/>
    <property type="project" value="UniProtKB-SubCell"/>
</dbReference>
<feature type="binding site" evidence="9">
    <location>
        <begin position="91"/>
        <end position="93"/>
    </location>
    <ligand>
        <name>L-histidine</name>
        <dbReference type="ChEBI" id="CHEBI:57595"/>
    </ligand>
</feature>
<feature type="region of interest" description="Disordered" evidence="10">
    <location>
        <begin position="1"/>
        <end position="22"/>
    </location>
</feature>
<feature type="binding site" evidence="9">
    <location>
        <position position="276"/>
    </location>
    <ligand>
        <name>L-histidine</name>
        <dbReference type="ChEBI" id="CHEBI:57595"/>
    </ligand>
</feature>
<evidence type="ECO:0000256" key="7">
    <source>
        <dbReference type="ARBA" id="ARBA00025246"/>
    </source>
</evidence>
<keyword evidence="12" id="KW-0328">Glycosyltransferase</keyword>
<dbReference type="HAMAP" id="MF_00125">
    <property type="entry name" value="HisZ"/>
    <property type="match status" value="1"/>
</dbReference>
<dbReference type="Proteomes" id="UP000050465">
    <property type="component" value="Unassembled WGS sequence"/>
</dbReference>
<dbReference type="PIRSF" id="PIRSF001549">
    <property type="entry name" value="His-tRNA_synth"/>
    <property type="match status" value="1"/>
</dbReference>
<evidence type="ECO:0000256" key="5">
    <source>
        <dbReference type="ARBA" id="ARBA00020397"/>
    </source>
</evidence>
<dbReference type="GO" id="GO:0016757">
    <property type="term" value="F:glycosyltransferase activity"/>
    <property type="evidence" value="ECO:0007669"/>
    <property type="project" value="UniProtKB-KW"/>
</dbReference>
<comment type="subunit">
    <text evidence="4 8">Heteromultimer composed of HisG and HisZ subunits.</text>
</comment>
<comment type="pathway">
    <text evidence="2 8">Amino-acid biosynthesis; L-histidine biosynthesis; L-histidine from 5-phospho-alpha-D-ribose 1-diphosphate: step 1/9.</text>
</comment>
<feature type="binding site" evidence="9">
    <location>
        <position position="140"/>
    </location>
    <ligand>
        <name>L-histidine</name>
        <dbReference type="ChEBI" id="CHEBI:57595"/>
    </ligand>
</feature>
<feature type="binding site" evidence="9">
    <location>
        <begin position="280"/>
        <end position="281"/>
    </location>
    <ligand>
        <name>L-histidine</name>
        <dbReference type="ChEBI" id="CHEBI:57595"/>
    </ligand>
</feature>
<protein>
    <recommendedName>
        <fullName evidence="5 8">ATP phosphoribosyltransferase regulatory subunit</fullName>
    </recommendedName>
</protein>
<evidence type="ECO:0000256" key="8">
    <source>
        <dbReference type="HAMAP-Rule" id="MF_00125"/>
    </source>
</evidence>
<dbReference type="GO" id="GO:0004821">
    <property type="term" value="F:histidine-tRNA ligase activity"/>
    <property type="evidence" value="ECO:0007669"/>
    <property type="project" value="TreeGrafter"/>
</dbReference>
<dbReference type="AlphaFoldDB" id="A0A0P7ZVR3"/>
<dbReference type="CDD" id="cd00773">
    <property type="entry name" value="HisRS-like_core"/>
    <property type="match status" value="1"/>
</dbReference>
<reference evidence="12 13" key="1">
    <citation type="submission" date="2015-09" db="EMBL/GenBank/DDBJ databases">
        <title>Identification and resolution of microdiversity through metagenomic sequencing of parallel consortia.</title>
        <authorList>
            <person name="Nelson W.C."/>
            <person name="Romine M.F."/>
            <person name="Lindemann S.R."/>
        </authorList>
    </citation>
    <scope>NUCLEOTIDE SEQUENCE [LARGE SCALE GENOMIC DNA]</scope>
    <source>
        <strain evidence="12">Ana</strain>
    </source>
</reference>
<gene>
    <name evidence="8 12" type="primary">hisZ</name>
    <name evidence="12" type="ORF">HLUCCA11_01375</name>
</gene>
<keyword evidence="8" id="KW-0368">Histidine biosynthesis</keyword>
<keyword evidence="12" id="KW-0808">Transferase</keyword>
<evidence type="ECO:0000256" key="2">
    <source>
        <dbReference type="ARBA" id="ARBA00004667"/>
    </source>
</evidence>
<evidence type="ECO:0000256" key="3">
    <source>
        <dbReference type="ARBA" id="ARBA00005539"/>
    </source>
</evidence>
<dbReference type="UniPathway" id="UPA00031">
    <property type="reaction ID" value="UER00006"/>
</dbReference>
<evidence type="ECO:0000259" key="11">
    <source>
        <dbReference type="Pfam" id="PF13393"/>
    </source>
</evidence>
<sequence>MPERKPEGKPEGKAYQPPTGGRDLLPLDVVQKRWIEDRLEQVFHRWGYHRIITSTVETMDTLMAGGAIDRIEVIELQMSQLGGQRLGLRPELTASIARAAVTRLASVTYPQRLYYNANVFRRSAKGSQGGQQEYHQAGIELLGANGLMADAEAVLLAADCLSALKLTDTSLVLGEAALTYSLLSAFPKEIRETVRHHIAALDLVALQEMSLSEALKDRVLKLTALRGEPATVLARLNEFELDEQQQAIVDRLKSLIELLKANPSAPAVVLDLSLIRPFDYYTGIVFEVVSRSNRQLGQGGRYDDLLAEYDARPEAALMPAGGRGFPGIGFVLNLEQLYQELMPSGLLPSETPPSDWLIVPKDESAAAAAIAYAQKIRQSKAESIVRVEMSLAVGQSVEEVRAIAKKRNIARIAWIPAEGAPEVEPEVEMIDKA</sequence>
<dbReference type="PANTHER" id="PTHR43707:SF1">
    <property type="entry name" value="HISTIDINE--TRNA LIGASE, MITOCHONDRIAL-RELATED"/>
    <property type="match status" value="1"/>
</dbReference>
<dbReference type="EMBL" id="LJZR01000001">
    <property type="protein sequence ID" value="KPQ37734.1"/>
    <property type="molecule type" value="Genomic_DNA"/>
</dbReference>
<dbReference type="GO" id="GO:0000105">
    <property type="term" value="P:L-histidine biosynthetic process"/>
    <property type="evidence" value="ECO:0007669"/>
    <property type="project" value="UniProtKB-UniRule"/>
</dbReference>
<dbReference type="NCBIfam" id="TIGR00443">
    <property type="entry name" value="hisZ_biosyn_reg"/>
    <property type="match status" value="1"/>
</dbReference>
<organism evidence="12 13">
    <name type="scientific">Phormidesmis priestleyi Ana</name>
    <dbReference type="NCBI Taxonomy" id="1666911"/>
    <lineage>
        <taxon>Bacteria</taxon>
        <taxon>Bacillati</taxon>
        <taxon>Cyanobacteriota</taxon>
        <taxon>Cyanophyceae</taxon>
        <taxon>Leptolyngbyales</taxon>
        <taxon>Leptolyngbyaceae</taxon>
        <taxon>Phormidesmis</taxon>
    </lineage>
</organism>
<dbReference type="PATRIC" id="fig|1666911.3.peg.2675"/>
<feature type="binding site" evidence="9">
    <location>
        <position position="121"/>
    </location>
    <ligand>
        <name>L-histidine</name>
        <dbReference type="ChEBI" id="CHEBI:57595"/>
    </ligand>
</feature>
<keyword evidence="8" id="KW-0028">Amino-acid biosynthesis</keyword>
<comment type="caution">
    <text evidence="12">The sequence shown here is derived from an EMBL/GenBank/DDBJ whole genome shotgun (WGS) entry which is preliminary data.</text>
</comment>